<comment type="caution">
    <text evidence="2">The sequence shown here is derived from an EMBL/GenBank/DDBJ whole genome shotgun (WGS) entry which is preliminary data.</text>
</comment>
<dbReference type="Proteomes" id="UP001162131">
    <property type="component" value="Unassembled WGS sequence"/>
</dbReference>
<dbReference type="EMBL" id="CAJZBQ010000002">
    <property type="protein sequence ID" value="CAG9310395.1"/>
    <property type="molecule type" value="Genomic_DNA"/>
</dbReference>
<accession>A0AAU9I8V7</accession>
<reference evidence="2" key="1">
    <citation type="submission" date="2021-09" db="EMBL/GenBank/DDBJ databases">
        <authorList>
            <consortium name="AG Swart"/>
            <person name="Singh M."/>
            <person name="Singh A."/>
            <person name="Seah K."/>
            <person name="Emmerich C."/>
        </authorList>
    </citation>
    <scope>NUCLEOTIDE SEQUENCE</scope>
    <source>
        <strain evidence="2">ATCC30299</strain>
    </source>
</reference>
<evidence type="ECO:0000313" key="3">
    <source>
        <dbReference type="Proteomes" id="UP001162131"/>
    </source>
</evidence>
<feature type="compositionally biased region" description="Low complexity" evidence="1">
    <location>
        <begin position="18"/>
        <end position="27"/>
    </location>
</feature>
<dbReference type="AlphaFoldDB" id="A0AAU9I8V7"/>
<organism evidence="2 3">
    <name type="scientific">Blepharisma stoltei</name>
    <dbReference type="NCBI Taxonomy" id="1481888"/>
    <lineage>
        <taxon>Eukaryota</taxon>
        <taxon>Sar</taxon>
        <taxon>Alveolata</taxon>
        <taxon>Ciliophora</taxon>
        <taxon>Postciliodesmatophora</taxon>
        <taxon>Heterotrichea</taxon>
        <taxon>Heterotrichida</taxon>
        <taxon>Blepharismidae</taxon>
        <taxon>Blepharisma</taxon>
    </lineage>
</organism>
<proteinExistence type="predicted"/>
<protein>
    <submittedName>
        <fullName evidence="2">Uncharacterized protein</fullName>
    </submittedName>
</protein>
<keyword evidence="3" id="KW-1185">Reference proteome</keyword>
<evidence type="ECO:0000313" key="2">
    <source>
        <dbReference type="EMBL" id="CAG9310395.1"/>
    </source>
</evidence>
<sequence length="83" mass="9729">MLSSPKTTDDTPEDYINSDISQSSSRVRSIDTSKSQEESYTYTVRRILPPIFTVKAEESEFQMEDEEIDPYEELNKQWKCLLQ</sequence>
<evidence type="ECO:0000256" key="1">
    <source>
        <dbReference type="SAM" id="MobiDB-lite"/>
    </source>
</evidence>
<name>A0AAU9I8V7_9CILI</name>
<feature type="region of interest" description="Disordered" evidence="1">
    <location>
        <begin position="1"/>
        <end position="35"/>
    </location>
</feature>
<gene>
    <name evidence="2" type="ORF">BSTOLATCC_MIC1245</name>
</gene>